<comment type="caution">
    <text evidence="1">The sequence shown here is derived from an EMBL/GenBank/DDBJ whole genome shotgun (WGS) entry which is preliminary data.</text>
</comment>
<evidence type="ECO:0000313" key="2">
    <source>
        <dbReference type="Proteomes" id="UP000813462"/>
    </source>
</evidence>
<name>A0A978VX15_ZIZJJ</name>
<gene>
    <name evidence="1" type="ORF">FEM48_Zijuj02G0176000</name>
</gene>
<reference evidence="1" key="1">
    <citation type="journal article" date="2021" name="Front. Plant Sci.">
        <title>Chromosome-Scale Genome Assembly for Chinese Sour Jujube and Insights Into Its Genome Evolution and Domestication Signature.</title>
        <authorList>
            <person name="Shen L.-Y."/>
            <person name="Luo H."/>
            <person name="Wang X.-L."/>
            <person name="Wang X.-M."/>
            <person name="Qiu X.-J."/>
            <person name="Liu H."/>
            <person name="Zhou S.-S."/>
            <person name="Jia K.-H."/>
            <person name="Nie S."/>
            <person name="Bao Y.-T."/>
            <person name="Zhang R.-G."/>
            <person name="Yun Q.-Z."/>
            <person name="Chai Y.-H."/>
            <person name="Lu J.-Y."/>
            <person name="Li Y."/>
            <person name="Zhao S.-W."/>
            <person name="Mao J.-F."/>
            <person name="Jia S.-G."/>
            <person name="Mao Y.-M."/>
        </authorList>
    </citation>
    <scope>NUCLEOTIDE SEQUENCE</scope>
    <source>
        <strain evidence="1">AT0</strain>
        <tissue evidence="1">Leaf</tissue>
    </source>
</reference>
<proteinExistence type="predicted"/>
<organism evidence="1 2">
    <name type="scientific">Ziziphus jujuba var. spinosa</name>
    <dbReference type="NCBI Taxonomy" id="714518"/>
    <lineage>
        <taxon>Eukaryota</taxon>
        <taxon>Viridiplantae</taxon>
        <taxon>Streptophyta</taxon>
        <taxon>Embryophyta</taxon>
        <taxon>Tracheophyta</taxon>
        <taxon>Spermatophyta</taxon>
        <taxon>Magnoliopsida</taxon>
        <taxon>eudicotyledons</taxon>
        <taxon>Gunneridae</taxon>
        <taxon>Pentapetalae</taxon>
        <taxon>rosids</taxon>
        <taxon>fabids</taxon>
        <taxon>Rosales</taxon>
        <taxon>Rhamnaceae</taxon>
        <taxon>Paliureae</taxon>
        <taxon>Ziziphus</taxon>
    </lineage>
</organism>
<accession>A0A978VX15</accession>
<dbReference type="Proteomes" id="UP000813462">
    <property type="component" value="Unassembled WGS sequence"/>
</dbReference>
<dbReference type="AlphaFoldDB" id="A0A978VX15"/>
<dbReference type="PANTHER" id="PTHR33116:SF86">
    <property type="entry name" value="REVERSE TRANSCRIPTASE DOMAIN-CONTAINING PROTEIN"/>
    <property type="match status" value="1"/>
</dbReference>
<protein>
    <recommendedName>
        <fullName evidence="3">Reverse transcriptase</fullName>
    </recommendedName>
</protein>
<dbReference type="EMBL" id="JAEACU010000002">
    <property type="protein sequence ID" value="KAH7543360.1"/>
    <property type="molecule type" value="Genomic_DNA"/>
</dbReference>
<sequence length="276" mass="31784">MCRAEPAKAKIIKDCLDKYYSWLGQALNADKSNILFSKSTPRFDRRLIKDTLGFKDMGSKAIYLGNSLVLGRKKSKEFFRLKEKVNCKLEGWNKHLLSKAEKATLIKSVVQAIPSYTMTTHLLPTALKAWKDICKPKDLGGLGFRRFKDMNLSLLAKIGWKLANGEDCLWTQTFRVKYLQNSTFFGYKEKKGAPSVWQGLTKVRKILRKGSCYHLGDGSSIDIWQDPWLPNLPNKTPTAMEFLDTINRRRVFELWDETRTCWNESLIRQICDTESA</sequence>
<dbReference type="PANTHER" id="PTHR33116">
    <property type="entry name" value="REVERSE TRANSCRIPTASE ZINC-BINDING DOMAIN-CONTAINING PROTEIN-RELATED-RELATED"/>
    <property type="match status" value="1"/>
</dbReference>
<evidence type="ECO:0008006" key="3">
    <source>
        <dbReference type="Google" id="ProtNLM"/>
    </source>
</evidence>
<evidence type="ECO:0000313" key="1">
    <source>
        <dbReference type="EMBL" id="KAH7543360.1"/>
    </source>
</evidence>